<keyword evidence="2" id="KW-0663">Pyridoxal phosphate</keyword>
<evidence type="ECO:0000256" key="5">
    <source>
        <dbReference type="ARBA" id="ARBA00023163"/>
    </source>
</evidence>
<protein>
    <recommendedName>
        <fullName evidence="6">HTH gntR-type domain-containing protein</fullName>
    </recommendedName>
</protein>
<comment type="similarity">
    <text evidence="1">In the C-terminal section; belongs to the class-I pyridoxal-phosphate-dependent aminotransferase family.</text>
</comment>
<dbReference type="GO" id="GO:0003677">
    <property type="term" value="F:DNA binding"/>
    <property type="evidence" value="ECO:0007669"/>
    <property type="project" value="UniProtKB-KW"/>
</dbReference>
<dbReference type="Pfam" id="PF00392">
    <property type="entry name" value="GntR"/>
    <property type="match status" value="1"/>
</dbReference>
<dbReference type="GO" id="GO:0030170">
    <property type="term" value="F:pyridoxal phosphate binding"/>
    <property type="evidence" value="ECO:0007669"/>
    <property type="project" value="InterPro"/>
</dbReference>
<proteinExistence type="inferred from homology"/>
<sequence length="465" mass="48426">MLDFTLDPAGSEPIFLQIAARVRSAIAAGEIAPGARLPSTRALAARLSVARGTVDAAYAALAGEGAVLTRGSIGTVVSGAVGARPGPVGHTPFMFGAIPASDATPPLPFRVGLPALDAFPQRLWSNLTTHAVRGFQAADLAGSETAGVLALRQAVASYLGAARGIACAPGQVLVTAGYQGALTLVRHVLVRAGDPVWLEDPGYHLCRQALETAGARVVPVRVDQDGLRVAAGVAAAPRAKLAVVTPTHHCPTGVAMSLPRRLELLAWAAEAGSWILEDDYDSEFRYSGRPLPSLKSLDRGERVLYAGSFSKTLFPALRLGYLVVPAELAAAFLRAARLTSLALPALEQTVAAAFMRKGHFTRHIRRMRHLYADRRRALAAALQTVFGERIRLEPAAGGLHLLARFPGAADDTELVRRAAAAGLAPSALSPLALAHDCGHGLLLGFANIAAEEAEATAARLAGAIG</sequence>
<dbReference type="PANTHER" id="PTHR46577">
    <property type="entry name" value="HTH-TYPE TRANSCRIPTIONAL REGULATORY PROTEIN GABR"/>
    <property type="match status" value="1"/>
</dbReference>
<dbReference type="InterPro" id="IPR000524">
    <property type="entry name" value="Tscrpt_reg_HTH_GntR"/>
</dbReference>
<evidence type="ECO:0000256" key="2">
    <source>
        <dbReference type="ARBA" id="ARBA00022898"/>
    </source>
</evidence>
<evidence type="ECO:0000313" key="8">
    <source>
        <dbReference type="Proteomes" id="UP000239724"/>
    </source>
</evidence>
<accession>A0A2S6N5S5</accession>
<dbReference type="OrthoDB" id="9808770at2"/>
<dbReference type="EMBL" id="NHRY01000219">
    <property type="protein sequence ID" value="PPQ29973.1"/>
    <property type="molecule type" value="Genomic_DNA"/>
</dbReference>
<dbReference type="InterPro" id="IPR015424">
    <property type="entry name" value="PyrdxlP-dep_Trfase"/>
</dbReference>
<gene>
    <name evidence="7" type="ORF">CCS01_20480</name>
</gene>
<dbReference type="Gene3D" id="3.40.640.10">
    <property type="entry name" value="Type I PLP-dependent aspartate aminotransferase-like (Major domain)"/>
    <property type="match status" value="1"/>
</dbReference>
<dbReference type="CDD" id="cd00609">
    <property type="entry name" value="AAT_like"/>
    <property type="match status" value="1"/>
</dbReference>
<dbReference type="SUPFAM" id="SSF53383">
    <property type="entry name" value="PLP-dependent transferases"/>
    <property type="match status" value="1"/>
</dbReference>
<dbReference type="SMART" id="SM00345">
    <property type="entry name" value="HTH_GNTR"/>
    <property type="match status" value="1"/>
</dbReference>
<dbReference type="InterPro" id="IPR036390">
    <property type="entry name" value="WH_DNA-bd_sf"/>
</dbReference>
<keyword evidence="8" id="KW-1185">Reference proteome</keyword>
<dbReference type="PROSITE" id="PS50949">
    <property type="entry name" value="HTH_GNTR"/>
    <property type="match status" value="1"/>
</dbReference>
<evidence type="ECO:0000313" key="7">
    <source>
        <dbReference type="EMBL" id="PPQ29973.1"/>
    </source>
</evidence>
<reference evidence="7 8" key="1">
    <citation type="journal article" date="2018" name="Arch. Microbiol.">
        <title>New insights into the metabolic potential of the phototrophic purple bacterium Rhodopila globiformis DSM 161(T) from its draft genome sequence and evidence for a vanadium-dependent nitrogenase.</title>
        <authorList>
            <person name="Imhoff J.F."/>
            <person name="Rahn T."/>
            <person name="Kunzel S."/>
            <person name="Neulinger S.C."/>
        </authorList>
    </citation>
    <scope>NUCLEOTIDE SEQUENCE [LARGE SCALE GENOMIC DNA]</scope>
    <source>
        <strain evidence="7 8">DSM 161</strain>
    </source>
</reference>
<evidence type="ECO:0000259" key="6">
    <source>
        <dbReference type="PROSITE" id="PS50949"/>
    </source>
</evidence>
<dbReference type="InterPro" id="IPR004839">
    <property type="entry name" value="Aminotransferase_I/II_large"/>
</dbReference>
<keyword evidence="5" id="KW-0804">Transcription</keyword>
<dbReference type="InterPro" id="IPR036388">
    <property type="entry name" value="WH-like_DNA-bd_sf"/>
</dbReference>
<dbReference type="InterPro" id="IPR051446">
    <property type="entry name" value="HTH_trans_reg/aminotransferase"/>
</dbReference>
<evidence type="ECO:0000256" key="1">
    <source>
        <dbReference type="ARBA" id="ARBA00005384"/>
    </source>
</evidence>
<organism evidence="7 8">
    <name type="scientific">Rhodopila globiformis</name>
    <name type="common">Rhodopseudomonas globiformis</name>
    <dbReference type="NCBI Taxonomy" id="1071"/>
    <lineage>
        <taxon>Bacteria</taxon>
        <taxon>Pseudomonadati</taxon>
        <taxon>Pseudomonadota</taxon>
        <taxon>Alphaproteobacteria</taxon>
        <taxon>Acetobacterales</taxon>
        <taxon>Acetobacteraceae</taxon>
        <taxon>Rhodopila</taxon>
    </lineage>
</organism>
<dbReference type="RefSeq" id="WP_104520673.1">
    <property type="nucleotide sequence ID" value="NZ_NHRY01000219.1"/>
</dbReference>
<evidence type="ECO:0000256" key="3">
    <source>
        <dbReference type="ARBA" id="ARBA00023015"/>
    </source>
</evidence>
<dbReference type="Pfam" id="PF00155">
    <property type="entry name" value="Aminotran_1_2"/>
    <property type="match status" value="1"/>
</dbReference>
<evidence type="ECO:0000256" key="4">
    <source>
        <dbReference type="ARBA" id="ARBA00023125"/>
    </source>
</evidence>
<feature type="domain" description="HTH gntR-type" evidence="6">
    <location>
        <begin position="12"/>
        <end position="80"/>
    </location>
</feature>
<dbReference type="Gene3D" id="1.10.10.10">
    <property type="entry name" value="Winged helix-like DNA-binding domain superfamily/Winged helix DNA-binding domain"/>
    <property type="match status" value="1"/>
</dbReference>
<dbReference type="SUPFAM" id="SSF46785">
    <property type="entry name" value="Winged helix' DNA-binding domain"/>
    <property type="match status" value="1"/>
</dbReference>
<dbReference type="PANTHER" id="PTHR46577:SF1">
    <property type="entry name" value="HTH-TYPE TRANSCRIPTIONAL REGULATORY PROTEIN GABR"/>
    <property type="match status" value="1"/>
</dbReference>
<dbReference type="AlphaFoldDB" id="A0A2S6N5S5"/>
<keyword evidence="4" id="KW-0238">DNA-binding</keyword>
<dbReference type="CDD" id="cd07377">
    <property type="entry name" value="WHTH_GntR"/>
    <property type="match status" value="1"/>
</dbReference>
<comment type="caution">
    <text evidence="7">The sequence shown here is derived from an EMBL/GenBank/DDBJ whole genome shotgun (WGS) entry which is preliminary data.</text>
</comment>
<dbReference type="InterPro" id="IPR015421">
    <property type="entry name" value="PyrdxlP-dep_Trfase_major"/>
</dbReference>
<dbReference type="Proteomes" id="UP000239724">
    <property type="component" value="Unassembled WGS sequence"/>
</dbReference>
<name>A0A2S6N5S5_RHOGL</name>
<keyword evidence="3" id="KW-0805">Transcription regulation</keyword>
<dbReference type="GO" id="GO:0003700">
    <property type="term" value="F:DNA-binding transcription factor activity"/>
    <property type="evidence" value="ECO:0007669"/>
    <property type="project" value="InterPro"/>
</dbReference>